<feature type="region of interest" description="Disordered" evidence="1">
    <location>
        <begin position="23"/>
        <end position="42"/>
    </location>
</feature>
<evidence type="ECO:0000313" key="2">
    <source>
        <dbReference type="EMBL" id="KAK3799144.1"/>
    </source>
</evidence>
<gene>
    <name evidence="2" type="ORF">RRG08_051419</name>
</gene>
<accession>A0AAE1B4D2</accession>
<dbReference type="EMBL" id="JAWDGP010000593">
    <property type="protein sequence ID" value="KAK3799144.1"/>
    <property type="molecule type" value="Genomic_DNA"/>
</dbReference>
<name>A0AAE1B4D2_9GAST</name>
<comment type="caution">
    <text evidence="2">The sequence shown here is derived from an EMBL/GenBank/DDBJ whole genome shotgun (WGS) entry which is preliminary data.</text>
</comment>
<protein>
    <submittedName>
        <fullName evidence="2">Uncharacterized protein</fullName>
    </submittedName>
</protein>
<sequence>MSNLRPVGPYGFQSKEWTPSIKSMTAKSSSVPRRWTRSVGPPVGEKVNGNYNRIIVSDGITVFLTHPLSSSMPFLDDASGLVKSNNNAHEKAVLVSSVWGFAPNLSLTFVTENLIMRGV</sequence>
<proteinExistence type="predicted"/>
<evidence type="ECO:0000256" key="1">
    <source>
        <dbReference type="SAM" id="MobiDB-lite"/>
    </source>
</evidence>
<dbReference type="Proteomes" id="UP001283361">
    <property type="component" value="Unassembled WGS sequence"/>
</dbReference>
<reference evidence="2" key="1">
    <citation type="journal article" date="2023" name="G3 (Bethesda)">
        <title>A reference genome for the long-term kleptoplast-retaining sea slug Elysia crispata morphotype clarki.</title>
        <authorList>
            <person name="Eastman K.E."/>
            <person name="Pendleton A.L."/>
            <person name="Shaikh M.A."/>
            <person name="Suttiyut T."/>
            <person name="Ogas R."/>
            <person name="Tomko P."/>
            <person name="Gavelis G."/>
            <person name="Widhalm J.R."/>
            <person name="Wisecaver J.H."/>
        </authorList>
    </citation>
    <scope>NUCLEOTIDE SEQUENCE</scope>
    <source>
        <strain evidence="2">ECLA1</strain>
    </source>
</reference>
<keyword evidence="3" id="KW-1185">Reference proteome</keyword>
<organism evidence="2 3">
    <name type="scientific">Elysia crispata</name>
    <name type="common">lettuce slug</name>
    <dbReference type="NCBI Taxonomy" id="231223"/>
    <lineage>
        <taxon>Eukaryota</taxon>
        <taxon>Metazoa</taxon>
        <taxon>Spiralia</taxon>
        <taxon>Lophotrochozoa</taxon>
        <taxon>Mollusca</taxon>
        <taxon>Gastropoda</taxon>
        <taxon>Heterobranchia</taxon>
        <taxon>Euthyneura</taxon>
        <taxon>Panpulmonata</taxon>
        <taxon>Sacoglossa</taxon>
        <taxon>Placobranchoidea</taxon>
        <taxon>Plakobranchidae</taxon>
        <taxon>Elysia</taxon>
    </lineage>
</organism>
<dbReference type="AlphaFoldDB" id="A0AAE1B4D2"/>
<evidence type="ECO:0000313" key="3">
    <source>
        <dbReference type="Proteomes" id="UP001283361"/>
    </source>
</evidence>